<feature type="non-terminal residue" evidence="1">
    <location>
        <position position="1"/>
    </location>
</feature>
<accession>A0A6V7H2R0</accession>
<sequence>VERGGRGKDIARQTINSTQPHIYSCQVLRAMNLREVLTRIVPRCYVLRMYIAITYN</sequence>
<evidence type="ECO:0000313" key="2">
    <source>
        <dbReference type="Proteomes" id="UP000752696"/>
    </source>
</evidence>
<feature type="non-terminal residue" evidence="1">
    <location>
        <position position="56"/>
    </location>
</feature>
<dbReference type="Proteomes" id="UP000752696">
    <property type="component" value="Unassembled WGS sequence"/>
</dbReference>
<reference evidence="1" key="1">
    <citation type="submission" date="2020-07" db="EMBL/GenBank/DDBJ databases">
        <authorList>
            <person name="Nazaruddin N."/>
        </authorList>
    </citation>
    <scope>NUCLEOTIDE SEQUENCE</scope>
</reference>
<comment type="caution">
    <text evidence="1">The sequence shown here is derived from an EMBL/GenBank/DDBJ whole genome shotgun (WGS) entry which is preliminary data.</text>
</comment>
<gene>
    <name evidence="1" type="ORF">MHI_LOCUS374952</name>
</gene>
<protein>
    <submittedName>
        <fullName evidence="1">Uncharacterized protein</fullName>
    </submittedName>
</protein>
<proteinExistence type="predicted"/>
<organism evidence="1 2">
    <name type="scientific">Heterotrigona itama</name>
    <dbReference type="NCBI Taxonomy" id="395501"/>
    <lineage>
        <taxon>Eukaryota</taxon>
        <taxon>Metazoa</taxon>
        <taxon>Ecdysozoa</taxon>
        <taxon>Arthropoda</taxon>
        <taxon>Hexapoda</taxon>
        <taxon>Insecta</taxon>
        <taxon>Pterygota</taxon>
        <taxon>Neoptera</taxon>
        <taxon>Endopterygota</taxon>
        <taxon>Hymenoptera</taxon>
        <taxon>Apocrita</taxon>
        <taxon>Aculeata</taxon>
        <taxon>Apoidea</taxon>
        <taxon>Anthophila</taxon>
        <taxon>Apidae</taxon>
        <taxon>Heterotrigona</taxon>
    </lineage>
</organism>
<dbReference type="EMBL" id="CAJDYZ010006431">
    <property type="protein sequence ID" value="CAD1473386.1"/>
    <property type="molecule type" value="Genomic_DNA"/>
</dbReference>
<dbReference type="AlphaFoldDB" id="A0A6V7H2R0"/>
<name>A0A6V7H2R0_9HYME</name>
<keyword evidence="2" id="KW-1185">Reference proteome</keyword>
<evidence type="ECO:0000313" key="1">
    <source>
        <dbReference type="EMBL" id="CAD1473386.1"/>
    </source>
</evidence>